<dbReference type="GO" id="GO:0051537">
    <property type="term" value="F:2 iron, 2 sulfur cluster binding"/>
    <property type="evidence" value="ECO:0007669"/>
    <property type="project" value="UniProtKB-KW"/>
</dbReference>
<dbReference type="EMBL" id="SMAJ01000009">
    <property type="protein sequence ID" value="TCT05816.1"/>
    <property type="molecule type" value="Genomic_DNA"/>
</dbReference>
<protein>
    <recommendedName>
        <fullName evidence="7">Bacterioferritin-associated ferredoxin</fullName>
    </recommendedName>
</protein>
<dbReference type="Proteomes" id="UP000295525">
    <property type="component" value="Unassembled WGS sequence"/>
</dbReference>
<dbReference type="InterPro" id="IPR041854">
    <property type="entry name" value="BFD-like_2Fe2S-bd_dom_sf"/>
</dbReference>
<keyword evidence="3" id="KW-0479">Metal-binding</keyword>
<organism evidence="10 11">
    <name type="scientific">Paralcaligenes ureilyticus</name>
    <dbReference type="NCBI Taxonomy" id="627131"/>
    <lineage>
        <taxon>Bacteria</taxon>
        <taxon>Pseudomonadati</taxon>
        <taxon>Pseudomonadota</taxon>
        <taxon>Betaproteobacteria</taxon>
        <taxon>Burkholderiales</taxon>
        <taxon>Alcaligenaceae</taxon>
        <taxon>Paralcaligenes</taxon>
    </lineage>
</organism>
<evidence type="ECO:0000256" key="5">
    <source>
        <dbReference type="ARBA" id="ARBA00023004"/>
    </source>
</evidence>
<dbReference type="AlphaFoldDB" id="A0A4R3LZS0"/>
<dbReference type="InterPro" id="IPR052371">
    <property type="entry name" value="BFD-associated_ferredoxin"/>
</dbReference>
<evidence type="ECO:0000259" key="9">
    <source>
        <dbReference type="Pfam" id="PF04324"/>
    </source>
</evidence>
<proteinExistence type="inferred from homology"/>
<evidence type="ECO:0000256" key="3">
    <source>
        <dbReference type="ARBA" id="ARBA00022723"/>
    </source>
</evidence>
<keyword evidence="5" id="KW-0408">Iron</keyword>
<dbReference type="InterPro" id="IPR007419">
    <property type="entry name" value="BFD-like_2Fe2S-bd_dom"/>
</dbReference>
<gene>
    <name evidence="10" type="ORF">EDC26_109104</name>
</gene>
<comment type="similarity">
    <text evidence="8">Belongs to the Bfd family.</text>
</comment>
<dbReference type="Pfam" id="PF04324">
    <property type="entry name" value="Fer2_BFD"/>
    <property type="match status" value="1"/>
</dbReference>
<name>A0A4R3LZS0_9BURK</name>
<comment type="caution">
    <text evidence="10">The sequence shown here is derived from an EMBL/GenBank/DDBJ whole genome shotgun (WGS) entry which is preliminary data.</text>
</comment>
<feature type="domain" description="BFD-like [2Fe-2S]-binding" evidence="9">
    <location>
        <begin position="6"/>
        <end position="52"/>
    </location>
</feature>
<dbReference type="Gene3D" id="1.10.10.1100">
    <property type="entry name" value="BFD-like [2Fe-2S]-binding domain"/>
    <property type="match status" value="1"/>
</dbReference>
<evidence type="ECO:0000256" key="1">
    <source>
        <dbReference type="ARBA" id="ARBA00022448"/>
    </source>
</evidence>
<keyword evidence="4" id="KW-0249">Electron transport</keyword>
<reference evidence="10 11" key="1">
    <citation type="submission" date="2019-03" db="EMBL/GenBank/DDBJ databases">
        <title>Genomic Encyclopedia of Type Strains, Phase IV (KMG-IV): sequencing the most valuable type-strain genomes for metagenomic binning, comparative biology and taxonomic classification.</title>
        <authorList>
            <person name="Goeker M."/>
        </authorList>
    </citation>
    <scope>NUCLEOTIDE SEQUENCE [LARGE SCALE GENOMIC DNA]</scope>
    <source>
        <strain evidence="10 11">DSM 24591</strain>
    </source>
</reference>
<sequence>MVLMFVCICNAITERDVQAAVADGAGSLSDLQAQLGIATCCGCCAETAVQYLPGGHYDSPLHNEHGLGARSIAGPAANDAAATTLVETVARRA</sequence>
<evidence type="ECO:0000313" key="11">
    <source>
        <dbReference type="Proteomes" id="UP000295525"/>
    </source>
</evidence>
<keyword evidence="11" id="KW-1185">Reference proteome</keyword>
<evidence type="ECO:0000313" key="10">
    <source>
        <dbReference type="EMBL" id="TCT05816.1"/>
    </source>
</evidence>
<evidence type="ECO:0000256" key="4">
    <source>
        <dbReference type="ARBA" id="ARBA00022982"/>
    </source>
</evidence>
<evidence type="ECO:0000256" key="8">
    <source>
        <dbReference type="ARBA" id="ARBA00046332"/>
    </source>
</evidence>
<dbReference type="PANTHER" id="PTHR37424">
    <property type="entry name" value="BACTERIOFERRITIN-ASSOCIATED FERREDOXIN"/>
    <property type="match status" value="1"/>
</dbReference>
<evidence type="ECO:0000256" key="6">
    <source>
        <dbReference type="ARBA" id="ARBA00023014"/>
    </source>
</evidence>
<evidence type="ECO:0000256" key="7">
    <source>
        <dbReference type="ARBA" id="ARBA00039386"/>
    </source>
</evidence>
<dbReference type="GO" id="GO:0046872">
    <property type="term" value="F:metal ion binding"/>
    <property type="evidence" value="ECO:0007669"/>
    <property type="project" value="UniProtKB-KW"/>
</dbReference>
<keyword evidence="6" id="KW-0411">Iron-sulfur</keyword>
<keyword evidence="2" id="KW-0001">2Fe-2S</keyword>
<dbReference type="PANTHER" id="PTHR37424:SF1">
    <property type="entry name" value="BACTERIOFERRITIN-ASSOCIATED FERREDOXIN"/>
    <property type="match status" value="1"/>
</dbReference>
<keyword evidence="1" id="KW-0813">Transport</keyword>
<evidence type="ECO:0000256" key="2">
    <source>
        <dbReference type="ARBA" id="ARBA00022714"/>
    </source>
</evidence>
<accession>A0A4R3LZS0</accession>